<dbReference type="Pfam" id="PF00646">
    <property type="entry name" value="F-box"/>
    <property type="match status" value="1"/>
</dbReference>
<evidence type="ECO:0000259" key="2">
    <source>
        <dbReference type="Pfam" id="PF00646"/>
    </source>
</evidence>
<accession>A0A1Y2I5R3</accession>
<dbReference type="EMBL" id="MCFL01000001">
    <property type="protein sequence ID" value="ORZ41413.1"/>
    <property type="molecule type" value="Genomic_DNA"/>
</dbReference>
<feature type="compositionally biased region" description="Low complexity" evidence="1">
    <location>
        <begin position="1"/>
        <end position="31"/>
    </location>
</feature>
<organism evidence="3 4">
    <name type="scientific">Catenaria anguillulae PL171</name>
    <dbReference type="NCBI Taxonomy" id="765915"/>
    <lineage>
        <taxon>Eukaryota</taxon>
        <taxon>Fungi</taxon>
        <taxon>Fungi incertae sedis</taxon>
        <taxon>Blastocladiomycota</taxon>
        <taxon>Blastocladiomycetes</taxon>
        <taxon>Blastocladiales</taxon>
        <taxon>Catenariaceae</taxon>
        <taxon>Catenaria</taxon>
    </lineage>
</organism>
<keyword evidence="4" id="KW-1185">Reference proteome</keyword>
<sequence length="245" mass="26777">MPPKKAASADSAASAAKGKAKAKATTTAPKSRTSKSKKTPANLPQLPSNVWAIVLQHVTRQFGLGQLFTCATVCKAWHAVIYSNPSPLDHALLPLCATYHAKPPAARTKSKSIASVLLAQYPKFCEVCHEKAPPNHPAGYMKRWPATNQMMCLACRVKKLSAARHKGTPIKHSHADMPRSEVVALGIPKKYAETKMKFKRKANTSWIHRGPMYLYKISDVSRVLYALTGKTETVYTHGGAMSTEE</sequence>
<comment type="caution">
    <text evidence="3">The sequence shown here is derived from an EMBL/GenBank/DDBJ whole genome shotgun (WGS) entry which is preliminary data.</text>
</comment>
<dbReference type="AlphaFoldDB" id="A0A1Y2I5R3"/>
<dbReference type="InterPro" id="IPR001810">
    <property type="entry name" value="F-box_dom"/>
</dbReference>
<evidence type="ECO:0000256" key="1">
    <source>
        <dbReference type="SAM" id="MobiDB-lite"/>
    </source>
</evidence>
<reference evidence="3 4" key="1">
    <citation type="submission" date="2016-07" db="EMBL/GenBank/DDBJ databases">
        <title>Pervasive Adenine N6-methylation of Active Genes in Fungi.</title>
        <authorList>
            <consortium name="DOE Joint Genome Institute"/>
            <person name="Mondo S.J."/>
            <person name="Dannebaum R.O."/>
            <person name="Kuo R.C."/>
            <person name="Labutti K."/>
            <person name="Haridas S."/>
            <person name="Kuo A."/>
            <person name="Salamov A."/>
            <person name="Ahrendt S.R."/>
            <person name="Lipzen A."/>
            <person name="Sullivan W."/>
            <person name="Andreopoulos W.B."/>
            <person name="Clum A."/>
            <person name="Lindquist E."/>
            <person name="Daum C."/>
            <person name="Ramamoorthy G.K."/>
            <person name="Gryganskyi A."/>
            <person name="Culley D."/>
            <person name="Magnuson J.K."/>
            <person name="James T.Y."/>
            <person name="O'Malley M.A."/>
            <person name="Stajich J.E."/>
            <person name="Spatafora J.W."/>
            <person name="Visel A."/>
            <person name="Grigoriev I.V."/>
        </authorList>
    </citation>
    <scope>NUCLEOTIDE SEQUENCE [LARGE SCALE GENOMIC DNA]</scope>
    <source>
        <strain evidence="3 4">PL171</strain>
    </source>
</reference>
<protein>
    <recommendedName>
        <fullName evidence="2">F-box domain-containing protein</fullName>
    </recommendedName>
</protein>
<feature type="domain" description="F-box" evidence="2">
    <location>
        <begin position="43"/>
        <end position="85"/>
    </location>
</feature>
<feature type="region of interest" description="Disordered" evidence="1">
    <location>
        <begin position="1"/>
        <end position="42"/>
    </location>
</feature>
<gene>
    <name evidence="3" type="ORF">BCR44DRAFT_1494921</name>
</gene>
<dbReference type="InterPro" id="IPR036047">
    <property type="entry name" value="F-box-like_dom_sf"/>
</dbReference>
<dbReference type="Proteomes" id="UP000193411">
    <property type="component" value="Unassembled WGS sequence"/>
</dbReference>
<evidence type="ECO:0000313" key="4">
    <source>
        <dbReference type="Proteomes" id="UP000193411"/>
    </source>
</evidence>
<proteinExistence type="predicted"/>
<dbReference type="SUPFAM" id="SSF81383">
    <property type="entry name" value="F-box domain"/>
    <property type="match status" value="1"/>
</dbReference>
<name>A0A1Y2I5R3_9FUNG</name>
<evidence type="ECO:0000313" key="3">
    <source>
        <dbReference type="EMBL" id="ORZ41413.1"/>
    </source>
</evidence>